<dbReference type="EMBL" id="CP002467">
    <property type="protein sequence ID" value="ADV84791.1"/>
    <property type="molecule type" value="Genomic_DNA"/>
</dbReference>
<dbReference type="Proteomes" id="UP000006844">
    <property type="component" value="Chromosome"/>
</dbReference>
<sequence length="238" mass="25907">MPIENQNRPSEYEDEHGMSKPQPHPSEKFDAEHPGYETTDVNTRGVVVFLAGLMAFLVVFFLLCFAMGKAINYGLLKQDGDEAKLSPQAVTAGGSPAVDHKRVNLPTNPYMEQKESARLAQSFPTPRLDADDSNQSTSDLHAREDLLLDHTTAGTDGSIRIPIDQAMEAIVKRGLPAPAGAPAEAKTLMAGETNRTIHAPLTNGFARTGFEIDQIESREQKMKYANEASGETVSPTKK</sequence>
<evidence type="ECO:0008006" key="5">
    <source>
        <dbReference type="Google" id="ProtNLM"/>
    </source>
</evidence>
<feature type="transmembrane region" description="Helical" evidence="2">
    <location>
        <begin position="46"/>
        <end position="68"/>
    </location>
</feature>
<organism evidence="3 4">
    <name type="scientific">Terriglobus saanensis (strain ATCC BAA-1853 / DSM 23119 / SP1PR4)</name>
    <dbReference type="NCBI Taxonomy" id="401053"/>
    <lineage>
        <taxon>Bacteria</taxon>
        <taxon>Pseudomonadati</taxon>
        <taxon>Acidobacteriota</taxon>
        <taxon>Terriglobia</taxon>
        <taxon>Terriglobales</taxon>
        <taxon>Acidobacteriaceae</taxon>
        <taxon>Terriglobus</taxon>
    </lineage>
</organism>
<keyword evidence="2" id="KW-1133">Transmembrane helix</keyword>
<dbReference type="RefSeq" id="WP_013570521.1">
    <property type="nucleotide sequence ID" value="NC_014963.1"/>
</dbReference>
<name>E8V4G7_TERSS</name>
<dbReference type="OrthoDB" id="129807at2"/>
<protein>
    <recommendedName>
        <fullName evidence="5">Transmembrane protein</fullName>
    </recommendedName>
</protein>
<dbReference type="STRING" id="401053.AciPR4_4042"/>
<keyword evidence="4" id="KW-1185">Reference proteome</keyword>
<dbReference type="KEGG" id="tsa:AciPR4_4042"/>
<gene>
    <name evidence="3" type="ordered locus">AciPR4_4042</name>
</gene>
<evidence type="ECO:0000313" key="4">
    <source>
        <dbReference type="Proteomes" id="UP000006844"/>
    </source>
</evidence>
<dbReference type="HOGENOM" id="CLU_1165355_0_0_0"/>
<accession>E8V4G7</accession>
<evidence type="ECO:0000313" key="3">
    <source>
        <dbReference type="EMBL" id="ADV84791.1"/>
    </source>
</evidence>
<proteinExistence type="predicted"/>
<evidence type="ECO:0000256" key="1">
    <source>
        <dbReference type="SAM" id="MobiDB-lite"/>
    </source>
</evidence>
<feature type="compositionally biased region" description="Basic and acidic residues" evidence="1">
    <location>
        <begin position="25"/>
        <end position="35"/>
    </location>
</feature>
<dbReference type="AlphaFoldDB" id="E8V4G7"/>
<dbReference type="eggNOG" id="ENOG5033DPP">
    <property type="taxonomic scope" value="Bacteria"/>
</dbReference>
<keyword evidence="2" id="KW-0812">Transmembrane</keyword>
<keyword evidence="2" id="KW-0472">Membrane</keyword>
<reference evidence="3 4" key="1">
    <citation type="journal article" date="2012" name="Stand. Genomic Sci.">
        <title>Complete genome sequence of Terriglobus saanensis type strain SP1PR4(T), an Acidobacteria from tundra soil.</title>
        <authorList>
            <person name="Rawat S.R."/>
            <person name="Mannisto M.K."/>
            <person name="Starovoytov V."/>
            <person name="Goodwin L."/>
            <person name="Nolan M."/>
            <person name="Hauser L."/>
            <person name="Land M."/>
            <person name="Davenport K.W."/>
            <person name="Woyke T."/>
            <person name="Haggblom M.M."/>
        </authorList>
    </citation>
    <scope>NUCLEOTIDE SEQUENCE</scope>
    <source>
        <strain evidence="4">ATCC BAA-1853 / DSM 23119 / SP1PR4</strain>
    </source>
</reference>
<evidence type="ECO:0000256" key="2">
    <source>
        <dbReference type="SAM" id="Phobius"/>
    </source>
</evidence>
<feature type="region of interest" description="Disordered" evidence="1">
    <location>
        <begin position="1"/>
        <end position="36"/>
    </location>
</feature>